<feature type="compositionally biased region" description="Basic and acidic residues" evidence="1">
    <location>
        <begin position="63"/>
        <end position="72"/>
    </location>
</feature>
<sequence length="161" mass="19023">MDRDWQRSKSTLHTTPWQCRRLCQATCRQLQPVQSRLPHRRAQCRFMKTYSNQRRENRRRCRRNDDAEEQVRSVKQTGSRVRADGWISELTASPQATLLPTPPSRLREIAPAVNIQPFGGDPLQWDMFISMKMKRFITGPSFFAIKHGFLFPLNNDNDRHR</sequence>
<proteinExistence type="predicted"/>
<reference evidence="2 3" key="1">
    <citation type="journal article" date="2014" name="Nat. Genet.">
        <title>Genome and transcriptome of the porcine whipworm Trichuris suis.</title>
        <authorList>
            <person name="Jex A.R."/>
            <person name="Nejsum P."/>
            <person name="Schwarz E.M."/>
            <person name="Hu L."/>
            <person name="Young N.D."/>
            <person name="Hall R.S."/>
            <person name="Korhonen P.K."/>
            <person name="Liao S."/>
            <person name="Thamsborg S."/>
            <person name="Xia J."/>
            <person name="Xu P."/>
            <person name="Wang S."/>
            <person name="Scheerlinck J.P."/>
            <person name="Hofmann A."/>
            <person name="Sternberg P.W."/>
            <person name="Wang J."/>
            <person name="Gasser R.B."/>
        </authorList>
    </citation>
    <scope>NUCLEOTIDE SEQUENCE [LARGE SCALE GENOMIC DNA]</scope>
    <source>
        <strain evidence="2">DCEP-RM93M</strain>
    </source>
</reference>
<evidence type="ECO:0000313" key="3">
    <source>
        <dbReference type="Proteomes" id="UP000030764"/>
    </source>
</evidence>
<keyword evidence="3" id="KW-1185">Reference proteome</keyword>
<dbReference type="AlphaFoldDB" id="A0A085LRT3"/>
<accession>A0A085LRT3</accession>
<evidence type="ECO:0000256" key="1">
    <source>
        <dbReference type="SAM" id="MobiDB-lite"/>
    </source>
</evidence>
<dbReference type="Proteomes" id="UP000030764">
    <property type="component" value="Unassembled WGS sequence"/>
</dbReference>
<organism evidence="2 3">
    <name type="scientific">Trichuris suis</name>
    <name type="common">pig whipworm</name>
    <dbReference type="NCBI Taxonomy" id="68888"/>
    <lineage>
        <taxon>Eukaryota</taxon>
        <taxon>Metazoa</taxon>
        <taxon>Ecdysozoa</taxon>
        <taxon>Nematoda</taxon>
        <taxon>Enoplea</taxon>
        <taxon>Dorylaimia</taxon>
        <taxon>Trichinellida</taxon>
        <taxon>Trichuridae</taxon>
        <taxon>Trichuris</taxon>
    </lineage>
</organism>
<name>A0A085LRT3_9BILA</name>
<evidence type="ECO:0000313" key="2">
    <source>
        <dbReference type="EMBL" id="KFD47679.1"/>
    </source>
</evidence>
<feature type="region of interest" description="Disordered" evidence="1">
    <location>
        <begin position="55"/>
        <end position="77"/>
    </location>
</feature>
<gene>
    <name evidence="2" type="ORF">M513_11470</name>
</gene>
<protein>
    <submittedName>
        <fullName evidence="2">Uncharacterized protein</fullName>
    </submittedName>
</protein>
<dbReference type="EMBL" id="KL363318">
    <property type="protein sequence ID" value="KFD47679.1"/>
    <property type="molecule type" value="Genomic_DNA"/>
</dbReference>